<dbReference type="AlphaFoldDB" id="A0A7R8X3Z4"/>
<sequence>MASRDGPIVTGTDGKDFLHRETVASHYKVSATNKGRLRACFGVHVLLFFVMIAKLSADILDRLDVFIWEIEVLVLPKPLAWEYLWAVSFLFIYWGNHGNSKNNIRSMRIFQGGIVVFGLGMVLFAILWYFNDVLLYVSTGSTEGIQIWQSLICILIFLQGYPYGLLWYVFLAIALQIHAFSLVFSQKLINAWKARGTLKKAQ</sequence>
<dbReference type="PANTHER" id="PTHR20955">
    <property type="entry name" value="PROTEIN JAGUNAL HOMOLOG 1"/>
    <property type="match status" value="1"/>
</dbReference>
<evidence type="ECO:0000256" key="6">
    <source>
        <dbReference type="ARBA" id="ARBA00023136"/>
    </source>
</evidence>
<evidence type="ECO:0000313" key="8">
    <source>
        <dbReference type="EMBL" id="CAD7240070.1"/>
    </source>
</evidence>
<proteinExistence type="inferred from homology"/>
<dbReference type="GO" id="GO:0005789">
    <property type="term" value="C:endoplasmic reticulum membrane"/>
    <property type="evidence" value="ECO:0007669"/>
    <property type="project" value="UniProtKB-SubCell"/>
</dbReference>
<dbReference type="InterPro" id="IPR009787">
    <property type="entry name" value="Jagunal"/>
</dbReference>
<comment type="similarity">
    <text evidence="2">Belongs to the jagunal family.</text>
</comment>
<dbReference type="GO" id="GO:0007029">
    <property type="term" value="P:endoplasmic reticulum organization"/>
    <property type="evidence" value="ECO:0007669"/>
    <property type="project" value="InterPro"/>
</dbReference>
<evidence type="ECO:0000313" key="9">
    <source>
        <dbReference type="Proteomes" id="UP000677054"/>
    </source>
</evidence>
<feature type="transmembrane region" description="Helical" evidence="7">
    <location>
        <begin position="39"/>
        <end position="60"/>
    </location>
</feature>
<keyword evidence="5 7" id="KW-1133">Transmembrane helix</keyword>
<keyword evidence="9" id="KW-1185">Reference proteome</keyword>
<evidence type="ECO:0000256" key="3">
    <source>
        <dbReference type="ARBA" id="ARBA00022692"/>
    </source>
</evidence>
<evidence type="ECO:0000256" key="7">
    <source>
        <dbReference type="SAM" id="Phobius"/>
    </source>
</evidence>
<keyword evidence="3 7" id="KW-0812">Transmembrane</keyword>
<keyword evidence="4" id="KW-0256">Endoplasmic reticulum</keyword>
<feature type="transmembrane region" description="Helical" evidence="7">
    <location>
        <begin position="109"/>
        <end position="130"/>
    </location>
</feature>
<feature type="transmembrane region" description="Helical" evidence="7">
    <location>
        <begin position="165"/>
        <end position="185"/>
    </location>
</feature>
<evidence type="ECO:0000256" key="4">
    <source>
        <dbReference type="ARBA" id="ARBA00022824"/>
    </source>
</evidence>
<evidence type="ECO:0000256" key="2">
    <source>
        <dbReference type="ARBA" id="ARBA00008462"/>
    </source>
</evidence>
<reference evidence="8" key="1">
    <citation type="submission" date="2020-11" db="EMBL/GenBank/DDBJ databases">
        <authorList>
            <person name="Tran Van P."/>
        </authorList>
    </citation>
    <scope>NUCLEOTIDE SEQUENCE</scope>
</reference>
<dbReference type="Pfam" id="PF07086">
    <property type="entry name" value="Jagunal"/>
    <property type="match status" value="1"/>
</dbReference>
<keyword evidence="6 7" id="KW-0472">Membrane</keyword>
<accession>A0A7R8X3Z4</accession>
<evidence type="ECO:0000256" key="5">
    <source>
        <dbReference type="ARBA" id="ARBA00022989"/>
    </source>
</evidence>
<evidence type="ECO:0000256" key="1">
    <source>
        <dbReference type="ARBA" id="ARBA00004477"/>
    </source>
</evidence>
<dbReference type="GO" id="GO:0016192">
    <property type="term" value="P:vesicle-mediated transport"/>
    <property type="evidence" value="ECO:0007669"/>
    <property type="project" value="TreeGrafter"/>
</dbReference>
<dbReference type="OrthoDB" id="8914197at2759"/>
<name>A0A7R8X3Z4_9CRUS</name>
<dbReference type="EMBL" id="CAJPEV010000006">
    <property type="protein sequence ID" value="CAG0878584.1"/>
    <property type="molecule type" value="Genomic_DNA"/>
</dbReference>
<dbReference type="Proteomes" id="UP000677054">
    <property type="component" value="Unassembled WGS sequence"/>
</dbReference>
<comment type="subcellular location">
    <subcellularLocation>
        <location evidence="1">Endoplasmic reticulum membrane</location>
        <topology evidence="1">Multi-pass membrane protein</topology>
    </subcellularLocation>
</comment>
<feature type="transmembrane region" description="Helical" evidence="7">
    <location>
        <begin position="80"/>
        <end position="97"/>
    </location>
</feature>
<dbReference type="PANTHER" id="PTHR20955:SF1">
    <property type="entry name" value="PROTEIN JAGUNAL HOMOLOG 1"/>
    <property type="match status" value="1"/>
</dbReference>
<organism evidence="8">
    <name type="scientific">Darwinula stevensoni</name>
    <dbReference type="NCBI Taxonomy" id="69355"/>
    <lineage>
        <taxon>Eukaryota</taxon>
        <taxon>Metazoa</taxon>
        <taxon>Ecdysozoa</taxon>
        <taxon>Arthropoda</taxon>
        <taxon>Crustacea</taxon>
        <taxon>Oligostraca</taxon>
        <taxon>Ostracoda</taxon>
        <taxon>Podocopa</taxon>
        <taxon>Podocopida</taxon>
        <taxon>Darwinulocopina</taxon>
        <taxon>Darwinuloidea</taxon>
        <taxon>Darwinulidae</taxon>
        <taxon>Darwinula</taxon>
    </lineage>
</organism>
<protein>
    <submittedName>
        <fullName evidence="8">Uncharacterized protein</fullName>
    </submittedName>
</protein>
<dbReference type="EMBL" id="LR899523">
    <property type="protein sequence ID" value="CAD7240070.1"/>
    <property type="molecule type" value="Genomic_DNA"/>
</dbReference>
<gene>
    <name evidence="8" type="ORF">DSTB1V02_LOCUS107</name>
</gene>